<protein>
    <submittedName>
        <fullName evidence="1">Uncharacterized protein</fullName>
    </submittedName>
</protein>
<dbReference type="AlphaFoldDB" id="A0A921HD20"/>
<reference evidence="1" key="1">
    <citation type="journal article" date="2021" name="PeerJ">
        <title>Extensive microbial diversity within the chicken gut microbiome revealed by metagenomics and culture.</title>
        <authorList>
            <person name="Gilroy R."/>
            <person name="Ravi A."/>
            <person name="Getino M."/>
            <person name="Pursley I."/>
            <person name="Horton D.L."/>
            <person name="Alikhan N.F."/>
            <person name="Baker D."/>
            <person name="Gharbi K."/>
            <person name="Hall N."/>
            <person name="Watson M."/>
            <person name="Adriaenssens E.M."/>
            <person name="Foster-Nyarko E."/>
            <person name="Jarju S."/>
            <person name="Secka A."/>
            <person name="Antonio M."/>
            <person name="Oren A."/>
            <person name="Chaudhuri R.R."/>
            <person name="La Ragione R."/>
            <person name="Hildebrand F."/>
            <person name="Pallen M.J."/>
        </authorList>
    </citation>
    <scope>NUCLEOTIDE SEQUENCE</scope>
    <source>
        <strain evidence="1">ChiHjej11B10-15683</strain>
    </source>
</reference>
<name>A0A921HD20_9PAST</name>
<accession>A0A921HD20</accession>
<dbReference type="Proteomes" id="UP000749334">
    <property type="component" value="Unassembled WGS sequence"/>
</dbReference>
<proteinExistence type="predicted"/>
<reference evidence="1" key="2">
    <citation type="submission" date="2021-09" db="EMBL/GenBank/DDBJ databases">
        <authorList>
            <person name="Gilroy R."/>
        </authorList>
    </citation>
    <scope>NUCLEOTIDE SEQUENCE</scope>
    <source>
        <strain evidence="1">ChiHjej11B10-15683</strain>
    </source>
</reference>
<comment type="caution">
    <text evidence="1">The sequence shown here is derived from an EMBL/GenBank/DDBJ whole genome shotgun (WGS) entry which is preliminary data.</text>
</comment>
<gene>
    <name evidence="1" type="ORF">K8W15_12420</name>
</gene>
<evidence type="ECO:0000313" key="1">
    <source>
        <dbReference type="EMBL" id="HJF74964.1"/>
    </source>
</evidence>
<organism evidence="1 2">
    <name type="scientific">Gallibacterium anatis</name>
    <dbReference type="NCBI Taxonomy" id="750"/>
    <lineage>
        <taxon>Bacteria</taxon>
        <taxon>Pseudomonadati</taxon>
        <taxon>Pseudomonadota</taxon>
        <taxon>Gammaproteobacteria</taxon>
        <taxon>Pasteurellales</taxon>
        <taxon>Pasteurellaceae</taxon>
        <taxon>Gallibacterium</taxon>
    </lineage>
</organism>
<dbReference type="EMBL" id="DYVQ01000100">
    <property type="protein sequence ID" value="HJF74964.1"/>
    <property type="molecule type" value="Genomic_DNA"/>
</dbReference>
<sequence length="59" mass="6769">LPCFFISALWQNGQFFIHISKRGLKALYYKALSHFLATILSTMPEKIYKQKCATAFIAV</sequence>
<feature type="non-terminal residue" evidence="1">
    <location>
        <position position="1"/>
    </location>
</feature>
<evidence type="ECO:0000313" key="2">
    <source>
        <dbReference type="Proteomes" id="UP000749334"/>
    </source>
</evidence>